<evidence type="ECO:0000256" key="2">
    <source>
        <dbReference type="ARBA" id="ARBA00022692"/>
    </source>
</evidence>
<dbReference type="EMBL" id="CP078075">
    <property type="protein sequence ID" value="WDM44130.1"/>
    <property type="molecule type" value="Genomic_DNA"/>
</dbReference>
<evidence type="ECO:0000313" key="8">
    <source>
        <dbReference type="Proteomes" id="UP001215097"/>
    </source>
</evidence>
<evidence type="ECO:0000256" key="3">
    <source>
        <dbReference type="ARBA" id="ARBA00022989"/>
    </source>
</evidence>
<feature type="transmembrane region" description="Helical" evidence="5">
    <location>
        <begin position="79"/>
        <end position="100"/>
    </location>
</feature>
<organism evidence="7 8">
    <name type="scientific">Microbacterium luteolum</name>
    <name type="common">Aureobacterium luteolum</name>
    <dbReference type="NCBI Taxonomy" id="69367"/>
    <lineage>
        <taxon>Bacteria</taxon>
        <taxon>Bacillati</taxon>
        <taxon>Actinomycetota</taxon>
        <taxon>Actinomycetes</taxon>
        <taxon>Micrococcales</taxon>
        <taxon>Microbacteriaceae</taxon>
        <taxon>Microbacterium</taxon>
    </lineage>
</organism>
<dbReference type="PANTHER" id="PTHR37422">
    <property type="entry name" value="TEICHURONIC ACID BIOSYNTHESIS PROTEIN TUAE"/>
    <property type="match status" value="1"/>
</dbReference>
<feature type="domain" description="O-antigen ligase-related" evidence="6">
    <location>
        <begin position="219"/>
        <end position="373"/>
    </location>
</feature>
<feature type="transmembrane region" description="Helical" evidence="5">
    <location>
        <begin position="210"/>
        <end position="226"/>
    </location>
</feature>
<name>A0ABY7XPQ8_MICLT</name>
<accession>A0ABY7XPQ8</accession>
<feature type="transmembrane region" description="Helical" evidence="5">
    <location>
        <begin position="54"/>
        <end position="72"/>
    </location>
</feature>
<feature type="transmembrane region" description="Helical" evidence="5">
    <location>
        <begin position="187"/>
        <end position="203"/>
    </location>
</feature>
<dbReference type="InterPro" id="IPR007016">
    <property type="entry name" value="O-antigen_ligase-rel_domated"/>
</dbReference>
<feature type="transmembrane region" description="Helical" evidence="5">
    <location>
        <begin position="29"/>
        <end position="48"/>
    </location>
</feature>
<dbReference type="PANTHER" id="PTHR37422:SF13">
    <property type="entry name" value="LIPOPOLYSACCHARIDE BIOSYNTHESIS PROTEIN PA4999-RELATED"/>
    <property type="match status" value="1"/>
</dbReference>
<feature type="transmembrane region" description="Helical" evidence="5">
    <location>
        <begin position="255"/>
        <end position="272"/>
    </location>
</feature>
<dbReference type="GO" id="GO:0016874">
    <property type="term" value="F:ligase activity"/>
    <property type="evidence" value="ECO:0007669"/>
    <property type="project" value="UniProtKB-KW"/>
</dbReference>
<evidence type="ECO:0000256" key="4">
    <source>
        <dbReference type="ARBA" id="ARBA00023136"/>
    </source>
</evidence>
<reference evidence="7 8" key="1">
    <citation type="submission" date="2021-06" db="EMBL/GenBank/DDBJ databases">
        <title>Genome-based taxonomic framework of Microbacterium strains isolated from marine environment, the description of four new species and reclassification of four preexisting species.</title>
        <authorList>
            <person name="Lee S.D."/>
            <person name="Kim S.-M."/>
            <person name="Byeon Y.-S."/>
            <person name="Yang H.L."/>
            <person name="Kim I.S."/>
        </authorList>
    </citation>
    <scope>NUCLEOTIDE SEQUENCE [LARGE SCALE GENOMIC DNA]</scope>
    <source>
        <strain evidence="7 8">KACC 14465</strain>
    </source>
</reference>
<feature type="transmembrane region" description="Helical" evidence="5">
    <location>
        <begin position="112"/>
        <end position="131"/>
    </location>
</feature>
<evidence type="ECO:0000256" key="5">
    <source>
        <dbReference type="SAM" id="Phobius"/>
    </source>
</evidence>
<dbReference type="RefSeq" id="WP_282214263.1">
    <property type="nucleotide sequence ID" value="NZ_BAAAUN010000001.1"/>
</dbReference>
<keyword evidence="7" id="KW-0436">Ligase</keyword>
<evidence type="ECO:0000313" key="7">
    <source>
        <dbReference type="EMBL" id="WDM44130.1"/>
    </source>
</evidence>
<keyword evidence="2 5" id="KW-0812">Transmembrane</keyword>
<comment type="subcellular location">
    <subcellularLocation>
        <location evidence="1">Membrane</location>
        <topology evidence="1">Multi-pass membrane protein</topology>
    </subcellularLocation>
</comment>
<feature type="transmembrane region" description="Helical" evidence="5">
    <location>
        <begin position="361"/>
        <end position="380"/>
    </location>
</feature>
<protein>
    <submittedName>
        <fullName evidence="7">O-antigen ligase family protein</fullName>
    </submittedName>
</protein>
<dbReference type="Proteomes" id="UP001215097">
    <property type="component" value="Chromosome"/>
</dbReference>
<dbReference type="Pfam" id="PF04932">
    <property type="entry name" value="Wzy_C"/>
    <property type="match status" value="1"/>
</dbReference>
<evidence type="ECO:0000256" key="1">
    <source>
        <dbReference type="ARBA" id="ARBA00004141"/>
    </source>
</evidence>
<sequence length="463" mass="49783">MRATSAAAERGDVRPDDAVGAEVQPTAGWLPLVLVFLLPVLAAFGPLVPGIGSFFLFRVLALLFLCAAVFSVEKGARSVLRTLTVVLAAVWLLVAGLGLMVSGPSPHTFGELLSLGTGLALLIAVAIVRAPKKLLMALLYGWLFAYAIISLFAVAEILTGVSLSASYADERTLDGWGITVTFYNPNNYATFLLFSFVALVVLWGRTRSKLIRSATIVGLVSIPFFMNATNSRTGIMVLAVFVVTSILMLLRGRVGVKLALVLLALIGAIVLLDRMEQTPFEEFAQFLGTSGNQIDVLGIAIPVDISTFVRWNLVLVGLALAGSSPLLGGGPGSFENYVAISGAQDQTLGIVNPHNGFIEVLAQYGFVVFALFIVWLLRILRTGIQARRHPERPSRVVWIALVLGVISLPIVLTMHSSAIEPSTTWIFFALLVLAARVQETVGKVEIESEPTGRPRHETTPRRP</sequence>
<keyword evidence="3 5" id="KW-1133">Transmembrane helix</keyword>
<gene>
    <name evidence="7" type="ORF">KV395_13125</name>
</gene>
<evidence type="ECO:0000259" key="6">
    <source>
        <dbReference type="Pfam" id="PF04932"/>
    </source>
</evidence>
<proteinExistence type="predicted"/>
<feature type="transmembrane region" description="Helical" evidence="5">
    <location>
        <begin position="232"/>
        <end position="250"/>
    </location>
</feature>
<feature type="transmembrane region" description="Helical" evidence="5">
    <location>
        <begin position="143"/>
        <end position="167"/>
    </location>
</feature>
<dbReference type="InterPro" id="IPR051533">
    <property type="entry name" value="WaaL-like"/>
</dbReference>
<feature type="transmembrane region" description="Helical" evidence="5">
    <location>
        <begin position="392"/>
        <end position="412"/>
    </location>
</feature>
<keyword evidence="4 5" id="KW-0472">Membrane</keyword>
<keyword evidence="8" id="KW-1185">Reference proteome</keyword>